<dbReference type="Proteomes" id="UP000656042">
    <property type="component" value="Unassembled WGS sequence"/>
</dbReference>
<keyword evidence="3" id="KW-1185">Reference proteome</keyword>
<organism evidence="2 3">
    <name type="scientific">Mangrovihabitans endophyticus</name>
    <dbReference type="NCBI Taxonomy" id="1751298"/>
    <lineage>
        <taxon>Bacteria</taxon>
        <taxon>Bacillati</taxon>
        <taxon>Actinomycetota</taxon>
        <taxon>Actinomycetes</taxon>
        <taxon>Micromonosporales</taxon>
        <taxon>Micromonosporaceae</taxon>
        <taxon>Mangrovihabitans</taxon>
    </lineage>
</organism>
<feature type="region of interest" description="Disordered" evidence="1">
    <location>
        <begin position="1"/>
        <end position="30"/>
    </location>
</feature>
<reference evidence="2" key="2">
    <citation type="submission" date="2020-09" db="EMBL/GenBank/DDBJ databases">
        <authorList>
            <person name="Sun Q."/>
            <person name="Zhou Y."/>
        </authorList>
    </citation>
    <scope>NUCLEOTIDE SEQUENCE</scope>
    <source>
        <strain evidence="2">CGMCC 4.7299</strain>
    </source>
</reference>
<proteinExistence type="predicted"/>
<evidence type="ECO:0000313" key="3">
    <source>
        <dbReference type="Proteomes" id="UP000656042"/>
    </source>
</evidence>
<evidence type="ECO:0000256" key="1">
    <source>
        <dbReference type="SAM" id="MobiDB-lite"/>
    </source>
</evidence>
<reference evidence="2" key="1">
    <citation type="journal article" date="2014" name="Int. J. Syst. Evol. Microbiol.">
        <title>Complete genome sequence of Corynebacterium casei LMG S-19264T (=DSM 44701T), isolated from a smear-ripened cheese.</title>
        <authorList>
            <consortium name="US DOE Joint Genome Institute (JGI-PGF)"/>
            <person name="Walter F."/>
            <person name="Albersmeier A."/>
            <person name="Kalinowski J."/>
            <person name="Ruckert C."/>
        </authorList>
    </citation>
    <scope>NUCLEOTIDE SEQUENCE</scope>
    <source>
        <strain evidence="2">CGMCC 4.7299</strain>
    </source>
</reference>
<comment type="caution">
    <text evidence="2">The sequence shown here is derived from an EMBL/GenBank/DDBJ whole genome shotgun (WGS) entry which is preliminary data.</text>
</comment>
<accession>A0A8J3FS08</accession>
<protein>
    <submittedName>
        <fullName evidence="2">Uncharacterized protein</fullName>
    </submittedName>
</protein>
<dbReference type="EMBL" id="BMMX01000050">
    <property type="protein sequence ID" value="GGL16076.1"/>
    <property type="molecule type" value="Genomic_DNA"/>
</dbReference>
<gene>
    <name evidence="2" type="ORF">GCM10012284_58400</name>
</gene>
<evidence type="ECO:0000313" key="2">
    <source>
        <dbReference type="EMBL" id="GGL16076.1"/>
    </source>
</evidence>
<sequence>MTPSYDRTELFLAPPTPQDTEGTNGTPPTIDHRAEAMRALCHPFAIRTQPAARPVR</sequence>
<feature type="compositionally biased region" description="Polar residues" evidence="1">
    <location>
        <begin position="18"/>
        <end position="27"/>
    </location>
</feature>
<dbReference type="AlphaFoldDB" id="A0A8J3FS08"/>
<name>A0A8J3FS08_9ACTN</name>
<dbReference type="RefSeq" id="WP_189082552.1">
    <property type="nucleotide sequence ID" value="NZ_BMMX01000050.1"/>
</dbReference>